<evidence type="ECO:0000313" key="1">
    <source>
        <dbReference type="EMBL" id="KAK9167269.1"/>
    </source>
</evidence>
<organism evidence="1 2">
    <name type="scientific">Stephania cephalantha</name>
    <dbReference type="NCBI Taxonomy" id="152367"/>
    <lineage>
        <taxon>Eukaryota</taxon>
        <taxon>Viridiplantae</taxon>
        <taxon>Streptophyta</taxon>
        <taxon>Embryophyta</taxon>
        <taxon>Tracheophyta</taxon>
        <taxon>Spermatophyta</taxon>
        <taxon>Magnoliopsida</taxon>
        <taxon>Ranunculales</taxon>
        <taxon>Menispermaceae</taxon>
        <taxon>Menispermoideae</taxon>
        <taxon>Cissampelideae</taxon>
        <taxon>Stephania</taxon>
    </lineage>
</organism>
<dbReference type="InterPro" id="IPR011990">
    <property type="entry name" value="TPR-like_helical_dom_sf"/>
</dbReference>
<evidence type="ECO:0000313" key="2">
    <source>
        <dbReference type="Proteomes" id="UP001419268"/>
    </source>
</evidence>
<name>A0AAP0LE73_9MAGN</name>
<dbReference type="Proteomes" id="UP001419268">
    <property type="component" value="Unassembled WGS sequence"/>
</dbReference>
<dbReference type="PANTHER" id="PTHR47926">
    <property type="entry name" value="PENTATRICOPEPTIDE REPEAT-CONTAINING PROTEIN"/>
    <property type="match status" value="1"/>
</dbReference>
<evidence type="ECO:0008006" key="3">
    <source>
        <dbReference type="Google" id="ProtNLM"/>
    </source>
</evidence>
<reference evidence="1 2" key="1">
    <citation type="submission" date="2024-01" db="EMBL/GenBank/DDBJ databases">
        <title>Genome assemblies of Stephania.</title>
        <authorList>
            <person name="Yang L."/>
        </authorList>
    </citation>
    <scope>NUCLEOTIDE SEQUENCE [LARGE SCALE GENOMIC DNA]</scope>
    <source>
        <strain evidence="1">JXDWG</strain>
        <tissue evidence="1">Leaf</tissue>
    </source>
</reference>
<dbReference type="EMBL" id="JBBNAG010000001">
    <property type="protein sequence ID" value="KAK9167269.1"/>
    <property type="molecule type" value="Genomic_DNA"/>
</dbReference>
<keyword evidence="2" id="KW-1185">Reference proteome</keyword>
<dbReference type="GO" id="GO:0003723">
    <property type="term" value="F:RNA binding"/>
    <property type="evidence" value="ECO:0007669"/>
    <property type="project" value="InterPro"/>
</dbReference>
<comment type="caution">
    <text evidence="1">The sequence shown here is derived from an EMBL/GenBank/DDBJ whole genome shotgun (WGS) entry which is preliminary data.</text>
</comment>
<dbReference type="PANTHER" id="PTHR47926:SF347">
    <property type="entry name" value="PENTATRICOPEPTIDE REPEAT-CONTAINING PROTEIN"/>
    <property type="match status" value="1"/>
</dbReference>
<gene>
    <name evidence="1" type="ORF">Scep_002460</name>
</gene>
<proteinExistence type="predicted"/>
<dbReference type="InterPro" id="IPR046960">
    <property type="entry name" value="PPR_At4g14850-like_plant"/>
</dbReference>
<dbReference type="GO" id="GO:0009451">
    <property type="term" value="P:RNA modification"/>
    <property type="evidence" value="ECO:0007669"/>
    <property type="project" value="InterPro"/>
</dbReference>
<dbReference type="AlphaFoldDB" id="A0AAP0LE73"/>
<protein>
    <recommendedName>
        <fullName evidence="3">Pentatricopeptide repeat-containing protein</fullName>
    </recommendedName>
</protein>
<sequence length="220" mass="25060">MIRSGLGLSNVVLENYFVKMYGELKLLEYAFGVFLTMDELDVISWSFFILGCDKSGYGDLGLVQFGLIRFGRYSPDHFTMTTILAIYCSLQALDKGKQDFSLSIATRFISNLIVSSAVVDMFSRCGRLDEFVKFFKRLLLHACESHGDLKLAKSVVEMANEMDSWFPFPYFVLAQTYKMRGMWESFTRVRKLMNDRGSDTPDVVGKSFTIGLSVSYDDML</sequence>
<accession>A0AAP0LE73</accession>
<dbReference type="Gene3D" id="1.25.40.10">
    <property type="entry name" value="Tetratricopeptide repeat domain"/>
    <property type="match status" value="1"/>
</dbReference>